<keyword evidence="2" id="KW-1185">Reference proteome</keyword>
<dbReference type="RefSeq" id="WP_084662183.1">
    <property type="nucleotide sequence ID" value="NZ_FWWY01000002.1"/>
</dbReference>
<dbReference type="AlphaFoldDB" id="A0A1W1WPA9"/>
<name>A0A1W1WPA9_SULTA</name>
<gene>
    <name evidence="1" type="ORF">SAMN00768000_3678</name>
</gene>
<proteinExistence type="predicted"/>
<evidence type="ECO:0000313" key="1">
    <source>
        <dbReference type="EMBL" id="SMC08141.1"/>
    </source>
</evidence>
<evidence type="ECO:0000313" key="2">
    <source>
        <dbReference type="Proteomes" id="UP000192660"/>
    </source>
</evidence>
<organism evidence="1 2">
    <name type="scientific">Sulfobacillus thermosulfidooxidans (strain DSM 9293 / VKM B-1269 / AT-1)</name>
    <dbReference type="NCBI Taxonomy" id="929705"/>
    <lineage>
        <taxon>Bacteria</taxon>
        <taxon>Bacillati</taxon>
        <taxon>Bacillota</taxon>
        <taxon>Clostridia</taxon>
        <taxon>Eubacteriales</taxon>
        <taxon>Clostridiales Family XVII. Incertae Sedis</taxon>
        <taxon>Sulfobacillus</taxon>
    </lineage>
</organism>
<protein>
    <submittedName>
        <fullName evidence="1">Uncharacterized protein</fullName>
    </submittedName>
</protein>
<dbReference type="Proteomes" id="UP000192660">
    <property type="component" value="Unassembled WGS sequence"/>
</dbReference>
<accession>A0A1W1WPA9</accession>
<reference evidence="2" key="1">
    <citation type="submission" date="2017-04" db="EMBL/GenBank/DDBJ databases">
        <authorList>
            <person name="Varghese N."/>
            <person name="Submissions S."/>
        </authorList>
    </citation>
    <scope>NUCLEOTIDE SEQUENCE [LARGE SCALE GENOMIC DNA]</scope>
    <source>
        <strain evidence="2">DSM 9293</strain>
    </source>
</reference>
<sequence>MSPTARTRLHAAYTACRQVGLPSNTVTAFARAVFPAPSSTWTATQQLFVALWLSLTAMICEQDSRHVTAFIALTPVLQTDPPDGVSQWLAQCFHALTARDPTWADHLRQVLRHALLTP</sequence>
<dbReference type="EMBL" id="FWWY01000002">
    <property type="protein sequence ID" value="SMC08141.1"/>
    <property type="molecule type" value="Genomic_DNA"/>
</dbReference>